<proteinExistence type="predicted"/>
<accession>A0A0T8UGB5</accession>
<dbReference type="AlphaFoldDB" id="A0A0T8UGB5"/>
<evidence type="ECO:0000313" key="2">
    <source>
        <dbReference type="Proteomes" id="UP000041827"/>
    </source>
</evidence>
<dbReference type="EMBL" id="CMJT01000029">
    <property type="protein sequence ID" value="CKB23385.1"/>
    <property type="molecule type" value="Genomic_DNA"/>
</dbReference>
<sequence length="195" mass="21895">MLQYSGWHGTTNKRKEKILSAGFSYEKYKPGIHKQRHPNDLGNGIYFFLPFDKDTGKTIASAYVAKYKSFELSKPGVRPELIHAKITLKSIDKIFILDNPANQSLLEEYRQAASIQIEREITDIADSGAKNRATLLNQNQGLIIELLLDLASQHGKNYEAVQSKTYTAIPSLPVIDGKNGEEICIRDLNCITNIL</sequence>
<dbReference type="Proteomes" id="UP000041827">
    <property type="component" value="Unassembled WGS sequence"/>
</dbReference>
<protein>
    <submittedName>
        <fullName evidence="1">Uncharacterized protein</fullName>
    </submittedName>
</protein>
<organism evidence="1 2">
    <name type="scientific">Streptococcus pseudopneumoniae</name>
    <dbReference type="NCBI Taxonomy" id="257758"/>
    <lineage>
        <taxon>Bacteria</taxon>
        <taxon>Bacillati</taxon>
        <taxon>Bacillota</taxon>
        <taxon>Bacilli</taxon>
        <taxon>Lactobacillales</taxon>
        <taxon>Streptococcaceae</taxon>
        <taxon>Streptococcus</taxon>
    </lineage>
</organism>
<name>A0A0T8UGB5_9STRE</name>
<evidence type="ECO:0000313" key="1">
    <source>
        <dbReference type="EMBL" id="CKB23385.1"/>
    </source>
</evidence>
<gene>
    <name evidence="1" type="ORF">ERS021757_02089</name>
</gene>
<dbReference type="RefSeq" id="WP_138707581.1">
    <property type="nucleotide sequence ID" value="NZ_CMJT01000029.1"/>
</dbReference>
<reference evidence="2" key="1">
    <citation type="submission" date="2015-03" db="EMBL/GenBank/DDBJ databases">
        <authorList>
            <consortium name="Pathogen Informatics"/>
        </authorList>
    </citation>
    <scope>NUCLEOTIDE SEQUENCE [LARGE SCALE GENOMIC DNA]</scope>
    <source>
        <strain evidence="2">SMRU2248</strain>
    </source>
</reference>